<dbReference type="Proteomes" id="UP000556084">
    <property type="component" value="Unassembled WGS sequence"/>
</dbReference>
<accession>A0A7W7PJP7</accession>
<reference evidence="2 3" key="1">
    <citation type="submission" date="2020-08" db="EMBL/GenBank/DDBJ databases">
        <title>Genomic Encyclopedia of Type Strains, Phase III (KMG-III): the genomes of soil and plant-associated and newly described type strains.</title>
        <authorList>
            <person name="Whitman W."/>
        </authorList>
    </citation>
    <scope>NUCLEOTIDE SEQUENCE [LARGE SCALE GENOMIC DNA]</scope>
    <source>
        <strain evidence="2 3">CECT 3266</strain>
    </source>
</reference>
<proteinExistence type="predicted"/>
<gene>
    <name evidence="2" type="ORF">FHS39_000633</name>
</gene>
<keyword evidence="1" id="KW-0732">Signal</keyword>
<evidence type="ECO:0000313" key="2">
    <source>
        <dbReference type="EMBL" id="MBB4891633.1"/>
    </source>
</evidence>
<keyword evidence="3" id="KW-1185">Reference proteome</keyword>
<dbReference type="RefSeq" id="WP_246469776.1">
    <property type="nucleotide sequence ID" value="NZ_JACHJH010000001.1"/>
</dbReference>
<organism evidence="2 3">
    <name type="scientific">Streptomyces olivoverticillatus</name>
    <dbReference type="NCBI Taxonomy" id="66427"/>
    <lineage>
        <taxon>Bacteria</taxon>
        <taxon>Bacillati</taxon>
        <taxon>Actinomycetota</taxon>
        <taxon>Actinomycetes</taxon>
        <taxon>Kitasatosporales</taxon>
        <taxon>Streptomycetaceae</taxon>
        <taxon>Streptomyces</taxon>
    </lineage>
</organism>
<feature type="chain" id="PRO_5030954389" evidence="1">
    <location>
        <begin position="28"/>
        <end position="105"/>
    </location>
</feature>
<comment type="caution">
    <text evidence="2">The sequence shown here is derived from an EMBL/GenBank/DDBJ whole genome shotgun (WGS) entry which is preliminary data.</text>
</comment>
<evidence type="ECO:0000256" key="1">
    <source>
        <dbReference type="SAM" id="SignalP"/>
    </source>
</evidence>
<dbReference type="EMBL" id="JACHJH010000001">
    <property type="protein sequence ID" value="MBB4891633.1"/>
    <property type="molecule type" value="Genomic_DNA"/>
</dbReference>
<name>A0A7W7PJP7_9ACTN</name>
<dbReference type="Pfam" id="PF03995">
    <property type="entry name" value="Inhibitor_I36"/>
    <property type="match status" value="1"/>
</dbReference>
<feature type="signal peptide" evidence="1">
    <location>
        <begin position="1"/>
        <end position="27"/>
    </location>
</feature>
<sequence>MHTRHVVGAALGGLLLALTLPTGSAEAAKGTFIWEGPKGHAYYLQNPPDGKCYSMNQEARAGRNQTDVPMVVYTEKNCKGKAYHLAPDQQAPRSVLIKSLIFNRR</sequence>
<evidence type="ECO:0000313" key="3">
    <source>
        <dbReference type="Proteomes" id="UP000556084"/>
    </source>
</evidence>
<protein>
    <submittedName>
        <fullName evidence="2">Uncharacterized protein</fullName>
    </submittedName>
</protein>
<dbReference type="AlphaFoldDB" id="A0A7W7PJP7"/>